<reference evidence="5 6" key="1">
    <citation type="journal article" date="2015" name="Genome Announc.">
        <title>Expanding the biotechnology potential of lactobacilli through comparative genomics of 213 strains and associated genera.</title>
        <authorList>
            <person name="Sun Z."/>
            <person name="Harris H.M."/>
            <person name="McCann A."/>
            <person name="Guo C."/>
            <person name="Argimon S."/>
            <person name="Zhang W."/>
            <person name="Yang X."/>
            <person name="Jeffery I.B."/>
            <person name="Cooney J.C."/>
            <person name="Kagawa T.F."/>
            <person name="Liu W."/>
            <person name="Song Y."/>
            <person name="Salvetti E."/>
            <person name="Wrobel A."/>
            <person name="Rasinkangas P."/>
            <person name="Parkhill J."/>
            <person name="Rea M.C."/>
            <person name="O'Sullivan O."/>
            <person name="Ritari J."/>
            <person name="Douillard F.P."/>
            <person name="Paul Ross R."/>
            <person name="Yang R."/>
            <person name="Briner A.E."/>
            <person name="Felis G.E."/>
            <person name="de Vos W.M."/>
            <person name="Barrangou R."/>
            <person name="Klaenhammer T.R."/>
            <person name="Caufield P.W."/>
            <person name="Cui Y."/>
            <person name="Zhang H."/>
            <person name="O'Toole P.W."/>
        </authorList>
    </citation>
    <scope>NUCLEOTIDE SEQUENCE [LARGE SCALE GENOMIC DNA]</scope>
    <source>
        <strain evidence="5 6">DSM 22696</strain>
    </source>
</reference>
<name>A0A0R2LA28_9LACO</name>
<dbReference type="InterPro" id="IPR021744">
    <property type="entry name" value="CbiG_N"/>
</dbReference>
<feature type="domain" description="CobE/GbiG C-terminal" evidence="1">
    <location>
        <begin position="226"/>
        <end position="342"/>
    </location>
</feature>
<dbReference type="STRING" id="348151.IV55_GL001574"/>
<keyword evidence="6" id="KW-1185">Reference proteome</keyword>
<feature type="domain" description="Cobalamin synthesis G N-terminal" evidence="2">
    <location>
        <begin position="51"/>
        <end position="131"/>
    </location>
</feature>
<proteinExistence type="predicted"/>
<gene>
    <name evidence="4" type="primary">cbiG</name>
    <name evidence="5" type="ORF">IV55_GL001574</name>
    <name evidence="4" type="ORF">LSI01_01980</name>
</gene>
<reference evidence="4 7" key="2">
    <citation type="submission" date="2019-07" db="EMBL/GenBank/DDBJ databases">
        <title>Whole genome shotgun sequence of Lactobacillus siliginis NBRC 101315.</title>
        <authorList>
            <person name="Hosoyama A."/>
            <person name="Uohara A."/>
            <person name="Ohji S."/>
            <person name="Ichikawa N."/>
        </authorList>
    </citation>
    <scope>NUCLEOTIDE SEQUENCE [LARGE SCALE GENOMIC DNA]</scope>
    <source>
        <strain evidence="4 7">NBRC 101315</strain>
    </source>
</reference>
<dbReference type="Pfam" id="PF11761">
    <property type="entry name" value="CbiG_mid"/>
    <property type="match status" value="1"/>
</dbReference>
<evidence type="ECO:0000313" key="5">
    <source>
        <dbReference type="EMBL" id="KRN96188.1"/>
    </source>
</evidence>
<dbReference type="SUPFAM" id="SSF159664">
    <property type="entry name" value="CobE/GbiG C-terminal domain-like"/>
    <property type="match status" value="1"/>
</dbReference>
<dbReference type="InterPro" id="IPR021745">
    <property type="entry name" value="CbiG_mid"/>
</dbReference>
<accession>A0A0R2LA28</accession>
<dbReference type="EMBL" id="JQCB01000005">
    <property type="protein sequence ID" value="KRN96188.1"/>
    <property type="molecule type" value="Genomic_DNA"/>
</dbReference>
<dbReference type="Gene3D" id="3.30.420.180">
    <property type="entry name" value="CobE/GbiG C-terminal domain"/>
    <property type="match status" value="1"/>
</dbReference>
<dbReference type="RefSeq" id="WP_057809989.1">
    <property type="nucleotide sequence ID" value="NZ_JQCB01000005.1"/>
</dbReference>
<dbReference type="Proteomes" id="UP000051139">
    <property type="component" value="Unassembled WGS sequence"/>
</dbReference>
<dbReference type="PATRIC" id="fig|348151.3.peg.1621"/>
<comment type="caution">
    <text evidence="5">The sequence shown here is derived from an EMBL/GenBank/DDBJ whole genome shotgun (WGS) entry which is preliminary data.</text>
</comment>
<evidence type="ECO:0000259" key="1">
    <source>
        <dbReference type="Pfam" id="PF01890"/>
    </source>
</evidence>
<dbReference type="PANTHER" id="PTHR37477">
    <property type="entry name" value="COBALT-PRECORRIN-5A HYDROLASE"/>
    <property type="match status" value="1"/>
</dbReference>
<dbReference type="OrthoDB" id="9781023at2"/>
<organism evidence="5 6">
    <name type="scientific">Furfurilactobacillus siliginis</name>
    <dbReference type="NCBI Taxonomy" id="348151"/>
    <lineage>
        <taxon>Bacteria</taxon>
        <taxon>Bacillati</taxon>
        <taxon>Bacillota</taxon>
        <taxon>Bacilli</taxon>
        <taxon>Lactobacillales</taxon>
        <taxon>Lactobacillaceae</taxon>
        <taxon>Furfurilactobacillus</taxon>
    </lineage>
</organism>
<dbReference type="Pfam" id="PF01890">
    <property type="entry name" value="CbiG_C"/>
    <property type="match status" value="1"/>
</dbReference>
<evidence type="ECO:0000313" key="7">
    <source>
        <dbReference type="Proteomes" id="UP000321429"/>
    </source>
</evidence>
<dbReference type="SUPFAM" id="SSF159672">
    <property type="entry name" value="CbiG N-terminal domain-like"/>
    <property type="match status" value="1"/>
</dbReference>
<dbReference type="Gene3D" id="3.40.50.11220">
    <property type="match status" value="1"/>
</dbReference>
<evidence type="ECO:0000313" key="6">
    <source>
        <dbReference type="Proteomes" id="UP000051139"/>
    </source>
</evidence>
<dbReference type="Pfam" id="PF11760">
    <property type="entry name" value="CbiG_N"/>
    <property type="match status" value="1"/>
</dbReference>
<dbReference type="AlphaFoldDB" id="A0A0R2LA28"/>
<evidence type="ECO:0000313" key="4">
    <source>
        <dbReference type="EMBL" id="GEK27887.1"/>
    </source>
</evidence>
<feature type="domain" description="Cobalamin biosynthesis central region" evidence="3">
    <location>
        <begin position="137"/>
        <end position="222"/>
    </location>
</feature>
<sequence>MNKFGIISLTKNGSQIARKVHEVLPESELFIPDKYALAKEKSFPKGGFKTCFTQIFQKFDCVICVMATGIVVRSIAGLVQDKTIDPAVLVMDEQANHVISLLSGHVGGANEWANELATLMNSDPVITTATDTEHVQALDVLADKYDGWYAEFKRVTKRINGRLADGLPVALYIEPSLVKNDVSTTGFTVLEDINQRSDNMPLIVISDRINFPKMADTIFVVPKVNVVGVGCRKDVSFSMMQEAFSAFCEERKIAWQSIVGIASIEKKEHEQAIHYLGRVLDVVPQFYTAEQLSTVESNYPQSAFVKKTVGVGSVAETSADIAANSRVVGKRFAHNEITFALAQKK</sequence>
<dbReference type="GO" id="GO:0009236">
    <property type="term" value="P:cobalamin biosynthetic process"/>
    <property type="evidence" value="ECO:0007669"/>
    <property type="project" value="InterPro"/>
</dbReference>
<evidence type="ECO:0000259" key="3">
    <source>
        <dbReference type="Pfam" id="PF11761"/>
    </source>
</evidence>
<dbReference type="InterPro" id="IPR038029">
    <property type="entry name" value="GbiG_N_sf"/>
</dbReference>
<dbReference type="Proteomes" id="UP000321429">
    <property type="component" value="Unassembled WGS sequence"/>
</dbReference>
<dbReference type="InterPro" id="IPR052553">
    <property type="entry name" value="CbiG_hydrolase"/>
</dbReference>
<dbReference type="EMBL" id="BJUD01000002">
    <property type="protein sequence ID" value="GEK27887.1"/>
    <property type="molecule type" value="Genomic_DNA"/>
</dbReference>
<dbReference type="InterPro" id="IPR036518">
    <property type="entry name" value="CobE/GbiG_C_sf"/>
</dbReference>
<dbReference type="PANTHER" id="PTHR37477:SF1">
    <property type="entry name" value="COBALT-PRECORRIN-5A HYDROLASE"/>
    <property type="match status" value="1"/>
</dbReference>
<protein>
    <submittedName>
        <fullName evidence="5">CbiG protein</fullName>
    </submittedName>
    <submittedName>
        <fullName evidence="4">Cobalamin biosynthesis protein CbiG</fullName>
    </submittedName>
</protein>
<dbReference type="InterPro" id="IPR002750">
    <property type="entry name" value="CobE/GbiG_C"/>
</dbReference>
<evidence type="ECO:0000259" key="2">
    <source>
        <dbReference type="Pfam" id="PF11760"/>
    </source>
</evidence>